<accession>A0A523W5F1</accession>
<sequence length="256" mass="29436">MQQIPSNLHRWIQHKLDTYTEKPRKGVPKGQSYGIPKKKYHAALLNLARSKALDLRAIAQRAGVSYSLLLNWRTEDRFQKLIQRATAEYAQVVGRDMIYGESVDPDIGAYERFVEEELLEYSSELFLAILQDLGQTQSECEGVSQSARTSDLRLWKRLTRISIFMFVFMTEVIEFSSASKSTKMKLLAKQEERLLSHLDETARILHSGSNRPARQEFQREGFRMALSLARQGIKRIVSLKKQLIEQEIDLGLSDDA</sequence>
<evidence type="ECO:0000313" key="2">
    <source>
        <dbReference type="Proteomes" id="UP000319130"/>
    </source>
</evidence>
<gene>
    <name evidence="1" type="ORF">E3J48_04550</name>
</gene>
<dbReference type="EMBL" id="SOIZ01000198">
    <property type="protein sequence ID" value="TET62233.1"/>
    <property type="molecule type" value="Genomic_DNA"/>
</dbReference>
<name>A0A523W5F1_UNCAE</name>
<dbReference type="AlphaFoldDB" id="A0A523W5F1"/>
<organism evidence="1 2">
    <name type="scientific">Aerophobetes bacterium</name>
    <dbReference type="NCBI Taxonomy" id="2030807"/>
    <lineage>
        <taxon>Bacteria</taxon>
        <taxon>Candidatus Aerophobota</taxon>
    </lineage>
</organism>
<protein>
    <submittedName>
        <fullName evidence="1">Uncharacterized protein</fullName>
    </submittedName>
</protein>
<dbReference type="Proteomes" id="UP000319130">
    <property type="component" value="Unassembled WGS sequence"/>
</dbReference>
<evidence type="ECO:0000313" key="1">
    <source>
        <dbReference type="EMBL" id="TET62233.1"/>
    </source>
</evidence>
<comment type="caution">
    <text evidence="1">The sequence shown here is derived from an EMBL/GenBank/DDBJ whole genome shotgun (WGS) entry which is preliminary data.</text>
</comment>
<reference evidence="1 2" key="1">
    <citation type="submission" date="2019-03" db="EMBL/GenBank/DDBJ databases">
        <title>Metabolic potential of uncultured bacteria and archaea associated with petroleum seepage in deep-sea sediments.</title>
        <authorList>
            <person name="Dong X."/>
            <person name="Hubert C."/>
        </authorList>
    </citation>
    <scope>NUCLEOTIDE SEQUENCE [LARGE SCALE GENOMIC DNA]</scope>
    <source>
        <strain evidence="1">E29_bin52</strain>
    </source>
</reference>
<proteinExistence type="predicted"/>